<evidence type="ECO:0000313" key="7">
    <source>
        <dbReference type="Proteomes" id="UP000035709"/>
    </source>
</evidence>
<dbReference type="OrthoDB" id="9778774at2"/>
<accession>A0A0D6A160</accession>
<dbReference type="Proteomes" id="UP000035709">
    <property type="component" value="Chromosome"/>
</dbReference>
<dbReference type="PANTHER" id="PTHR30419">
    <property type="entry name" value="HTH-TYPE TRANSCRIPTIONAL REGULATOR YBHD"/>
    <property type="match status" value="1"/>
</dbReference>
<evidence type="ECO:0000256" key="2">
    <source>
        <dbReference type="ARBA" id="ARBA00023015"/>
    </source>
</evidence>
<dbReference type="SUPFAM" id="SSF46785">
    <property type="entry name" value="Winged helix' DNA-binding domain"/>
    <property type="match status" value="1"/>
</dbReference>
<keyword evidence="7" id="KW-1185">Reference proteome</keyword>
<evidence type="ECO:0000256" key="4">
    <source>
        <dbReference type="ARBA" id="ARBA00023163"/>
    </source>
</evidence>
<dbReference type="EMBL" id="AP014808">
    <property type="protein sequence ID" value="BAQ56466.1"/>
    <property type="molecule type" value="Genomic_DNA"/>
</dbReference>
<dbReference type="PROSITE" id="PS50931">
    <property type="entry name" value="HTH_LYSR"/>
    <property type="match status" value="1"/>
</dbReference>
<evidence type="ECO:0000259" key="5">
    <source>
        <dbReference type="PROSITE" id="PS50931"/>
    </source>
</evidence>
<dbReference type="SUPFAM" id="SSF53850">
    <property type="entry name" value="Periplasmic binding protein-like II"/>
    <property type="match status" value="1"/>
</dbReference>
<dbReference type="Gene3D" id="3.40.190.290">
    <property type="match status" value="1"/>
</dbReference>
<evidence type="ECO:0000256" key="1">
    <source>
        <dbReference type="ARBA" id="ARBA00009437"/>
    </source>
</evidence>
<dbReference type="InterPro" id="IPR036390">
    <property type="entry name" value="WH_DNA-bd_sf"/>
</dbReference>
<protein>
    <submittedName>
        <fullName evidence="6">Transcriptional regulator</fullName>
    </submittedName>
</protein>
<dbReference type="Pfam" id="PF00126">
    <property type="entry name" value="HTH_1"/>
    <property type="match status" value="1"/>
</dbReference>
<dbReference type="CDD" id="cd05466">
    <property type="entry name" value="PBP2_LTTR_substrate"/>
    <property type="match status" value="1"/>
</dbReference>
<evidence type="ECO:0000256" key="3">
    <source>
        <dbReference type="ARBA" id="ARBA00023125"/>
    </source>
</evidence>
<sequence>MNDPETLLHYIDVLLKESNFTQAAHELYISQPYLTQLIKRIEKKLGVQIINRKRTPFSLTKAGTIYYKYLENIVYNDQKLTQQLIPFVHPDKEVIRIGILESLGTFLLPELLPHFLRENPDIKIQLVESFPRKSEAHLLNKQIDCYIGQTPETVTEGIDFYINGGEKYFVVISPASKYFQRGRFILQPGEYDLKKVLQEPFVLSTSESAIHHQINGIFQKFHVKPNIVLESNSIITVTNLAIQGLGLTISSASIIKRMAQTPINLLPLDPKLMQIKYFIAVKHGRKLPPAVTKLIKAFKQLKIKPDIK</sequence>
<dbReference type="Gene3D" id="1.10.10.10">
    <property type="entry name" value="Winged helix-like DNA-binding domain superfamily/Winged helix DNA-binding domain"/>
    <property type="match status" value="1"/>
</dbReference>
<organism evidence="6 7">
    <name type="scientific">Lactobacillus acetotolerans</name>
    <dbReference type="NCBI Taxonomy" id="1600"/>
    <lineage>
        <taxon>Bacteria</taxon>
        <taxon>Bacillati</taxon>
        <taxon>Bacillota</taxon>
        <taxon>Bacilli</taxon>
        <taxon>Lactobacillales</taxon>
        <taxon>Lactobacillaceae</taxon>
        <taxon>Lactobacillus</taxon>
    </lineage>
</organism>
<name>A0A0D6A160_9LACO</name>
<dbReference type="InterPro" id="IPR000847">
    <property type="entry name" value="LysR_HTH_N"/>
</dbReference>
<evidence type="ECO:0000313" key="6">
    <source>
        <dbReference type="EMBL" id="BAQ56466.1"/>
    </source>
</evidence>
<dbReference type="Pfam" id="PF03466">
    <property type="entry name" value="LysR_substrate"/>
    <property type="match status" value="1"/>
</dbReference>
<dbReference type="PRINTS" id="PR00039">
    <property type="entry name" value="HTHLYSR"/>
</dbReference>
<gene>
    <name evidence="6" type="ORF">LBAT_0077</name>
</gene>
<dbReference type="InterPro" id="IPR005119">
    <property type="entry name" value="LysR_subst-bd"/>
</dbReference>
<dbReference type="PATRIC" id="fig|1600.4.peg.77"/>
<dbReference type="GO" id="GO:0003677">
    <property type="term" value="F:DNA binding"/>
    <property type="evidence" value="ECO:0007669"/>
    <property type="project" value="UniProtKB-KW"/>
</dbReference>
<reference evidence="6 7" key="1">
    <citation type="submission" date="2015-03" db="EMBL/GenBank/DDBJ databases">
        <title>Complete genome sequence of Lactobacillus acetotolerans NBRC 13120.</title>
        <authorList>
            <person name="Toh H."/>
            <person name="Morita H."/>
            <person name="Fujita N."/>
        </authorList>
    </citation>
    <scope>NUCLEOTIDE SEQUENCE [LARGE SCALE GENOMIC DNA]</scope>
    <source>
        <strain evidence="6 7">NBRC 13120</strain>
    </source>
</reference>
<keyword evidence="3" id="KW-0238">DNA-binding</keyword>
<proteinExistence type="inferred from homology"/>
<dbReference type="InterPro" id="IPR036388">
    <property type="entry name" value="WH-like_DNA-bd_sf"/>
</dbReference>
<keyword evidence="2" id="KW-0805">Transcription regulation</keyword>
<dbReference type="RefSeq" id="WP_060459043.1">
    <property type="nucleotide sequence ID" value="NZ_AP014808.1"/>
</dbReference>
<keyword evidence="4" id="KW-0804">Transcription</keyword>
<dbReference type="STRING" id="1600.LBAT_0077"/>
<dbReference type="PANTHER" id="PTHR30419:SF8">
    <property type="entry name" value="NITROGEN ASSIMILATION TRANSCRIPTIONAL ACTIVATOR-RELATED"/>
    <property type="match status" value="1"/>
</dbReference>
<dbReference type="GO" id="GO:0003700">
    <property type="term" value="F:DNA-binding transcription factor activity"/>
    <property type="evidence" value="ECO:0007669"/>
    <property type="project" value="InterPro"/>
</dbReference>
<dbReference type="AlphaFoldDB" id="A0A0D6A160"/>
<dbReference type="GO" id="GO:0005829">
    <property type="term" value="C:cytosol"/>
    <property type="evidence" value="ECO:0007669"/>
    <property type="project" value="TreeGrafter"/>
</dbReference>
<feature type="domain" description="HTH lysR-type" evidence="5">
    <location>
        <begin position="1"/>
        <end position="60"/>
    </location>
</feature>
<dbReference type="KEGG" id="lae:LBAT_0077"/>
<dbReference type="InterPro" id="IPR050950">
    <property type="entry name" value="HTH-type_LysR_regulators"/>
</dbReference>
<comment type="similarity">
    <text evidence="1">Belongs to the LysR transcriptional regulatory family.</text>
</comment>